<keyword evidence="1" id="KW-1133">Transmembrane helix</keyword>
<gene>
    <name evidence="2" type="ORF">CO104_03540</name>
</gene>
<proteinExistence type="predicted"/>
<protein>
    <submittedName>
        <fullName evidence="2">Uncharacterized protein</fullName>
    </submittedName>
</protein>
<dbReference type="EMBL" id="PFUC01000070">
    <property type="protein sequence ID" value="PJB47489.1"/>
    <property type="molecule type" value="Genomic_DNA"/>
</dbReference>
<evidence type="ECO:0000313" key="3">
    <source>
        <dbReference type="Proteomes" id="UP000231196"/>
    </source>
</evidence>
<accession>A0A2M8BUH2</accession>
<dbReference type="AlphaFoldDB" id="A0A2M8BUH2"/>
<keyword evidence="1" id="KW-0472">Membrane</keyword>
<reference evidence="3" key="1">
    <citation type="submission" date="2017-09" db="EMBL/GenBank/DDBJ databases">
        <title>Depth-based differentiation of microbial function through sediment-hosted aquifers and enrichment of novel symbionts in the deep terrestrial subsurface.</title>
        <authorList>
            <person name="Probst A.J."/>
            <person name="Ladd B."/>
            <person name="Jarett J.K."/>
            <person name="Geller-Mcgrath D.E."/>
            <person name="Sieber C.M.K."/>
            <person name="Emerson J.B."/>
            <person name="Anantharaman K."/>
            <person name="Thomas B.C."/>
            <person name="Malmstrom R."/>
            <person name="Stieglmeier M."/>
            <person name="Klingl A."/>
            <person name="Woyke T."/>
            <person name="Ryan C.M."/>
            <person name="Banfield J.F."/>
        </authorList>
    </citation>
    <scope>NUCLEOTIDE SEQUENCE [LARGE SCALE GENOMIC DNA]</scope>
</reference>
<keyword evidence="1" id="KW-0812">Transmembrane</keyword>
<evidence type="ECO:0000256" key="1">
    <source>
        <dbReference type="SAM" id="Phobius"/>
    </source>
</evidence>
<organism evidence="2 3">
    <name type="scientific">Candidatus Collierbacteria bacterium CG_4_9_14_3_um_filter_43_16</name>
    <dbReference type="NCBI Taxonomy" id="1974532"/>
    <lineage>
        <taxon>Bacteria</taxon>
        <taxon>Candidatus Collieribacteriota</taxon>
    </lineage>
</organism>
<comment type="caution">
    <text evidence="2">The sequence shown here is derived from an EMBL/GenBank/DDBJ whole genome shotgun (WGS) entry which is preliminary data.</text>
</comment>
<name>A0A2M8BUH2_9BACT</name>
<sequence length="327" mass="36656">MKKLNKFLNLIFKLIIIVLFVIGSIWAYGLYKSYTDFPQPTAYNESTPSPNIFEQSATRIAEAGIPIPTQEYFYLYLGDMPGLQAYLDSQAQNWLNLSLNIHSLDIFGVASSSERVESSPCSWGNPAGDLICRYATIEYTAVYKGVMTGGTQADFILYPVVTLGEDWSEIKPQVTEGNKTTIIYGATATITFTGQMCVTGIEENTPSSVLNGENPPTDKSYIIKTVDKRRLWPDLGPWIFPTEINEDYLRLDAYKKAKTIALWPENINYLYGFIEADMKPGGAFYEAVKSFYTPELAQIYNVKGFLIVMNPSRGDPLVRCDGSYVNK</sequence>
<feature type="transmembrane region" description="Helical" evidence="1">
    <location>
        <begin position="7"/>
        <end position="31"/>
    </location>
</feature>
<evidence type="ECO:0000313" key="2">
    <source>
        <dbReference type="EMBL" id="PJB47489.1"/>
    </source>
</evidence>
<dbReference type="Proteomes" id="UP000231196">
    <property type="component" value="Unassembled WGS sequence"/>
</dbReference>